<dbReference type="PANTHER" id="PTHR42723:SF1">
    <property type="entry name" value="CHLOROPHYLL SYNTHASE, CHLOROPLASTIC"/>
    <property type="match status" value="1"/>
</dbReference>
<keyword evidence="4 5" id="KW-0472">Membrane</keyword>
<dbReference type="InterPro" id="IPR050475">
    <property type="entry name" value="Prenyltransferase_related"/>
</dbReference>
<gene>
    <name evidence="6" type="ORF">LX32DRAFT_602079</name>
</gene>
<feature type="transmembrane region" description="Helical" evidence="5">
    <location>
        <begin position="32"/>
        <end position="50"/>
    </location>
</feature>
<accession>A0AAD9H7I0</accession>
<comment type="subcellular location">
    <subcellularLocation>
        <location evidence="1">Membrane</location>
        <topology evidence="1">Multi-pass membrane protein</topology>
    </subcellularLocation>
</comment>
<evidence type="ECO:0000256" key="3">
    <source>
        <dbReference type="ARBA" id="ARBA00022989"/>
    </source>
</evidence>
<dbReference type="GO" id="GO:0016020">
    <property type="term" value="C:membrane"/>
    <property type="evidence" value="ECO:0007669"/>
    <property type="project" value="UniProtKB-SubCell"/>
</dbReference>
<evidence type="ECO:0000256" key="4">
    <source>
        <dbReference type="ARBA" id="ARBA00023136"/>
    </source>
</evidence>
<feature type="transmembrane region" description="Helical" evidence="5">
    <location>
        <begin position="83"/>
        <end position="113"/>
    </location>
</feature>
<evidence type="ECO:0000256" key="5">
    <source>
        <dbReference type="SAM" id="Phobius"/>
    </source>
</evidence>
<keyword evidence="7" id="KW-1185">Reference proteome</keyword>
<reference evidence="6" key="1">
    <citation type="submission" date="2021-06" db="EMBL/GenBank/DDBJ databases">
        <title>Comparative genomics, transcriptomics and evolutionary studies reveal genomic signatures of adaptation to plant cell wall in hemibiotrophic fungi.</title>
        <authorList>
            <consortium name="DOE Joint Genome Institute"/>
            <person name="Baroncelli R."/>
            <person name="Diaz J.F."/>
            <person name="Benocci T."/>
            <person name="Peng M."/>
            <person name="Battaglia E."/>
            <person name="Haridas S."/>
            <person name="Andreopoulos W."/>
            <person name="Labutti K."/>
            <person name="Pangilinan J."/>
            <person name="Floch G.L."/>
            <person name="Makela M.R."/>
            <person name="Henrissat B."/>
            <person name="Grigoriev I.V."/>
            <person name="Crouch J.A."/>
            <person name="De Vries R.P."/>
            <person name="Sukno S.A."/>
            <person name="Thon M.R."/>
        </authorList>
    </citation>
    <scope>NUCLEOTIDE SEQUENCE</scope>
    <source>
        <strain evidence="6">MAFF235873</strain>
    </source>
</reference>
<evidence type="ECO:0008006" key="8">
    <source>
        <dbReference type="Google" id="ProtNLM"/>
    </source>
</evidence>
<dbReference type="AlphaFoldDB" id="A0AAD9H7I0"/>
<dbReference type="Proteomes" id="UP001232148">
    <property type="component" value="Unassembled WGS sequence"/>
</dbReference>
<protein>
    <recommendedName>
        <fullName evidence="8">UbiA prenyltransferase</fullName>
    </recommendedName>
</protein>
<dbReference type="GO" id="GO:0016765">
    <property type="term" value="F:transferase activity, transferring alkyl or aryl (other than methyl) groups"/>
    <property type="evidence" value="ECO:0007669"/>
    <property type="project" value="InterPro"/>
</dbReference>
<sequence length="254" mass="27824">MLVPMLALGTLTAISGKPLTTTSASTLTVFQNLPQILLWLWLNILVNCIGNQRNPSSIIEDSLNKPWRPIVVGRISAAKAKHLLLGVIPLTVVLGMMFDVGFETLACICAAYYYNDLGGADEHFLIRQVINGLAFPGYGLAVLKLAAGPVDILPATYAWLGLLGLVAGTTIQIQDLKDYEGDKAFNRHTFPVVIGDDFTRVSVCAGILFWLDLKTLGSLLYLFAFVVCGLLINVEVMSYVEEIVYRPCFFPRIL</sequence>
<evidence type="ECO:0000256" key="2">
    <source>
        <dbReference type="ARBA" id="ARBA00022692"/>
    </source>
</evidence>
<organism evidence="6 7">
    <name type="scientific">Colletotrichum zoysiae</name>
    <dbReference type="NCBI Taxonomy" id="1216348"/>
    <lineage>
        <taxon>Eukaryota</taxon>
        <taxon>Fungi</taxon>
        <taxon>Dikarya</taxon>
        <taxon>Ascomycota</taxon>
        <taxon>Pezizomycotina</taxon>
        <taxon>Sordariomycetes</taxon>
        <taxon>Hypocreomycetidae</taxon>
        <taxon>Glomerellales</taxon>
        <taxon>Glomerellaceae</taxon>
        <taxon>Colletotrichum</taxon>
        <taxon>Colletotrichum graminicola species complex</taxon>
    </lineage>
</organism>
<dbReference type="EMBL" id="MU843024">
    <property type="protein sequence ID" value="KAK2022834.1"/>
    <property type="molecule type" value="Genomic_DNA"/>
</dbReference>
<dbReference type="PANTHER" id="PTHR42723">
    <property type="entry name" value="CHLOROPHYLL SYNTHASE"/>
    <property type="match status" value="1"/>
</dbReference>
<dbReference type="Pfam" id="PF01040">
    <property type="entry name" value="UbiA"/>
    <property type="match status" value="1"/>
</dbReference>
<comment type="caution">
    <text evidence="6">The sequence shown here is derived from an EMBL/GenBank/DDBJ whole genome shotgun (WGS) entry which is preliminary data.</text>
</comment>
<dbReference type="InterPro" id="IPR000537">
    <property type="entry name" value="UbiA_prenyltransferase"/>
</dbReference>
<proteinExistence type="predicted"/>
<evidence type="ECO:0000256" key="1">
    <source>
        <dbReference type="ARBA" id="ARBA00004141"/>
    </source>
</evidence>
<feature type="transmembrane region" description="Helical" evidence="5">
    <location>
        <begin position="125"/>
        <end position="143"/>
    </location>
</feature>
<name>A0AAD9H7I0_9PEZI</name>
<keyword evidence="2 5" id="KW-0812">Transmembrane</keyword>
<feature type="transmembrane region" description="Helical" evidence="5">
    <location>
        <begin position="219"/>
        <end position="240"/>
    </location>
</feature>
<feature type="transmembrane region" description="Helical" evidence="5">
    <location>
        <begin position="155"/>
        <end position="173"/>
    </location>
</feature>
<keyword evidence="3 5" id="KW-1133">Transmembrane helix</keyword>
<dbReference type="CDD" id="cd13965">
    <property type="entry name" value="PT_UbiA_3"/>
    <property type="match status" value="1"/>
</dbReference>
<evidence type="ECO:0000313" key="7">
    <source>
        <dbReference type="Proteomes" id="UP001232148"/>
    </source>
</evidence>
<evidence type="ECO:0000313" key="6">
    <source>
        <dbReference type="EMBL" id="KAK2022834.1"/>
    </source>
</evidence>